<protein>
    <submittedName>
        <fullName evidence="1">Uncharacterized protein</fullName>
    </submittedName>
</protein>
<keyword evidence="2" id="KW-1185">Reference proteome</keyword>
<dbReference type="EMBL" id="CM042882">
    <property type="protein sequence ID" value="KAI4379441.1"/>
    <property type="molecule type" value="Genomic_DNA"/>
</dbReference>
<accession>A0ACB9RK23</accession>
<dbReference type="Proteomes" id="UP001057402">
    <property type="component" value="Chromosome 3"/>
</dbReference>
<reference evidence="2" key="1">
    <citation type="journal article" date="2023" name="Front. Plant Sci.">
        <title>Chromosomal-level genome assembly of Melastoma candidum provides insights into trichome evolution.</title>
        <authorList>
            <person name="Zhong Y."/>
            <person name="Wu W."/>
            <person name="Sun C."/>
            <person name="Zou P."/>
            <person name="Liu Y."/>
            <person name="Dai S."/>
            <person name="Zhou R."/>
        </authorList>
    </citation>
    <scope>NUCLEOTIDE SEQUENCE [LARGE SCALE GENOMIC DNA]</scope>
</reference>
<comment type="caution">
    <text evidence="1">The sequence shown here is derived from an EMBL/GenBank/DDBJ whole genome shotgun (WGS) entry which is preliminary data.</text>
</comment>
<evidence type="ECO:0000313" key="2">
    <source>
        <dbReference type="Proteomes" id="UP001057402"/>
    </source>
</evidence>
<name>A0ACB9RK23_9MYRT</name>
<evidence type="ECO:0000313" key="1">
    <source>
        <dbReference type="EMBL" id="KAI4379441.1"/>
    </source>
</evidence>
<proteinExistence type="predicted"/>
<organism evidence="1 2">
    <name type="scientific">Melastoma candidum</name>
    <dbReference type="NCBI Taxonomy" id="119954"/>
    <lineage>
        <taxon>Eukaryota</taxon>
        <taxon>Viridiplantae</taxon>
        <taxon>Streptophyta</taxon>
        <taxon>Embryophyta</taxon>
        <taxon>Tracheophyta</taxon>
        <taxon>Spermatophyta</taxon>
        <taxon>Magnoliopsida</taxon>
        <taxon>eudicotyledons</taxon>
        <taxon>Gunneridae</taxon>
        <taxon>Pentapetalae</taxon>
        <taxon>rosids</taxon>
        <taxon>malvids</taxon>
        <taxon>Myrtales</taxon>
        <taxon>Melastomataceae</taxon>
        <taxon>Melastomatoideae</taxon>
        <taxon>Melastomateae</taxon>
        <taxon>Melastoma</taxon>
    </lineage>
</organism>
<sequence length="182" mass="20843">MNENEIVQNLSGETIYGTRLMQSSSFSELDSAVDHIFSKTTLTSLLQPPPERCPGPKAVADFLPIMQLDAIIVKVTSREDQRQHWEKEEQHYQYISVSELVEAFVSCHLGIAMEQDLRRPFENSKSHPAALTKWEYSGSKIHLFKACLSREAALIRRSLVFHITKVFHVEFQVPVAQFRIVN</sequence>
<gene>
    <name evidence="1" type="ORF">MLD38_005740</name>
</gene>